<protein>
    <submittedName>
        <fullName evidence="1">Uncharacterized protein</fullName>
    </submittedName>
</protein>
<gene>
    <name evidence="1" type="ORF">BECKSD772D_GA0070982_11584</name>
</gene>
<dbReference type="AlphaFoldDB" id="A0A451BR87"/>
<dbReference type="EMBL" id="CAADHB010000158">
    <property type="protein sequence ID" value="VFK80806.1"/>
    <property type="molecule type" value="Genomic_DNA"/>
</dbReference>
<name>A0A451BR87_9GAMM</name>
<proteinExistence type="predicted"/>
<accession>A0A451BR87</accession>
<evidence type="ECO:0000313" key="1">
    <source>
        <dbReference type="EMBL" id="VFK80806.1"/>
    </source>
</evidence>
<reference evidence="1" key="1">
    <citation type="submission" date="2019-02" db="EMBL/GenBank/DDBJ databases">
        <authorList>
            <person name="Gruber-Vodicka R. H."/>
            <person name="Seah K. B. B."/>
        </authorList>
    </citation>
    <scope>NUCLEOTIDE SEQUENCE</scope>
    <source>
        <strain evidence="1">BECK_S127</strain>
    </source>
</reference>
<sequence>MKHPMREKNINAIRRFRGCAVRGEHIPEKRFASGFTFIGGLFSAKDNASSVEDAVRRGKCQLQYERSAG</sequence>
<organism evidence="1">
    <name type="scientific">Candidatus Kentrum sp. SD</name>
    <dbReference type="NCBI Taxonomy" id="2126332"/>
    <lineage>
        <taxon>Bacteria</taxon>
        <taxon>Pseudomonadati</taxon>
        <taxon>Pseudomonadota</taxon>
        <taxon>Gammaproteobacteria</taxon>
        <taxon>Candidatus Kentrum</taxon>
    </lineage>
</organism>